<keyword evidence="1" id="KW-0472">Membrane</keyword>
<reference evidence="2" key="1">
    <citation type="journal article" date="2020" name="Nature">
        <title>Giant virus diversity and host interactions through global metagenomics.</title>
        <authorList>
            <person name="Schulz F."/>
            <person name="Roux S."/>
            <person name="Paez-Espino D."/>
            <person name="Jungbluth S."/>
            <person name="Walsh D.A."/>
            <person name="Denef V.J."/>
            <person name="McMahon K.D."/>
            <person name="Konstantinidis K.T."/>
            <person name="Eloe-Fadrosh E.A."/>
            <person name="Kyrpides N.C."/>
            <person name="Woyke T."/>
        </authorList>
    </citation>
    <scope>NUCLEOTIDE SEQUENCE</scope>
    <source>
        <strain evidence="2">GVMAG-M-3300023174-129</strain>
    </source>
</reference>
<protein>
    <submittedName>
        <fullName evidence="2">Uncharacterized protein</fullName>
    </submittedName>
</protein>
<feature type="transmembrane region" description="Helical" evidence="1">
    <location>
        <begin position="65"/>
        <end position="95"/>
    </location>
</feature>
<sequence>MSFPFPQQAIQSLNPIENVITSVNSNPYFIGCMMLLLNLGGRHLATGLTPEQDKFFQQPWFRRLLIFVIFFVGTRNVISSLFLTIVFIILLGYLFNDQSTLYIFNPNIPEDKKKEEPKKEEVIPKPNGLTPEEQEIHRKLSEKIARTTNMTPNEAIITDQEEEVSIATQISESYMGIMSRF</sequence>
<keyword evidence="1" id="KW-1133">Transmembrane helix</keyword>
<proteinExistence type="predicted"/>
<keyword evidence="1" id="KW-0812">Transmembrane</keyword>
<evidence type="ECO:0000256" key="1">
    <source>
        <dbReference type="SAM" id="Phobius"/>
    </source>
</evidence>
<accession>A0A6C0D7H7</accession>
<dbReference type="EMBL" id="MN739543">
    <property type="protein sequence ID" value="QHT12312.1"/>
    <property type="molecule type" value="Genomic_DNA"/>
</dbReference>
<dbReference type="AlphaFoldDB" id="A0A6C0D7H7"/>
<organism evidence="2">
    <name type="scientific">viral metagenome</name>
    <dbReference type="NCBI Taxonomy" id="1070528"/>
    <lineage>
        <taxon>unclassified sequences</taxon>
        <taxon>metagenomes</taxon>
        <taxon>organismal metagenomes</taxon>
    </lineage>
</organism>
<name>A0A6C0D7H7_9ZZZZ</name>
<evidence type="ECO:0000313" key="2">
    <source>
        <dbReference type="EMBL" id="QHT12312.1"/>
    </source>
</evidence>